<keyword evidence="1" id="KW-0472">Membrane</keyword>
<dbReference type="HOGENOM" id="CLU_065972_0_0_0"/>
<feature type="transmembrane region" description="Helical" evidence="1">
    <location>
        <begin position="20"/>
        <end position="50"/>
    </location>
</feature>
<dbReference type="OrthoDB" id="9810382at2"/>
<feature type="transmembrane region" description="Helical" evidence="1">
    <location>
        <begin position="71"/>
        <end position="96"/>
    </location>
</feature>
<name>D3PDG6_DEFDS</name>
<keyword evidence="1" id="KW-1133">Transmembrane helix</keyword>
<proteinExistence type="predicted"/>
<keyword evidence="1" id="KW-0812">Transmembrane</keyword>
<evidence type="ECO:0000313" key="2">
    <source>
        <dbReference type="EMBL" id="BAI80639.1"/>
    </source>
</evidence>
<protein>
    <submittedName>
        <fullName evidence="2">Uncharacterized protein</fullName>
    </submittedName>
</protein>
<feature type="transmembrane region" description="Helical" evidence="1">
    <location>
        <begin position="140"/>
        <end position="166"/>
    </location>
</feature>
<dbReference type="eggNOG" id="COG1271">
    <property type="taxonomic scope" value="Bacteria"/>
</dbReference>
<dbReference type="STRING" id="639282.DEFDS_1170"/>
<feature type="transmembrane region" description="Helical" evidence="1">
    <location>
        <begin position="328"/>
        <end position="349"/>
    </location>
</feature>
<accession>D3PDG6</accession>
<dbReference type="EMBL" id="AP011529">
    <property type="protein sequence ID" value="BAI80639.1"/>
    <property type="molecule type" value="Genomic_DNA"/>
</dbReference>
<sequence>MNEILNYIPSPDLIPIPSHQYIFLFFLVVTLFIHFIFMNLTLGGTILILVSKYISKNKGDSTYDKIAEELGWLNTFNISLTVTTGVAPLLFLQVLYGQFFYSSSVLLSWKWLFVLLAIILAYYFYYLFKFKPFRLKYTGGRGFIFIVFAAILFLYVALMLVTYTLLSMQPELWKDIYLGKLSVFSAKTLTLRFFHFIFAAIAFSGAFLMIYSRMRKKYSNELSDKMYSLGKYSFLIPTLVQLIVGTWFLFSHPANFYSNPTLILFLVIGIALALYPAFLILVKKENEKIVFGAATLSVFSMVIVRRIIESTYFSKYFDYMSLSVKPQWGIFIIFIILFVALLATLYYLIIKLKYELANK</sequence>
<feature type="transmembrane region" description="Helical" evidence="1">
    <location>
        <begin position="289"/>
        <end position="308"/>
    </location>
</feature>
<dbReference type="AlphaFoldDB" id="D3PDG6"/>
<reference evidence="2 3" key="1">
    <citation type="journal article" date="2010" name="DNA Res.">
        <title>Bacterial lifestyle in a deep-sea hydrothermal vent chimney revealed by the genome sequence of the thermophilic bacterium Deferribacter desulfuricans SSM1.</title>
        <authorList>
            <person name="Takaki Y."/>
            <person name="Shimamura S."/>
            <person name="Nakagawa S."/>
            <person name="Fukuhara Y."/>
            <person name="Horikawa H."/>
            <person name="Ankai A."/>
            <person name="Harada T."/>
            <person name="Hosoyama A."/>
            <person name="Oguchi A."/>
            <person name="Fukui S."/>
            <person name="Fujita N."/>
            <person name="Takami H."/>
            <person name="Takai K."/>
        </authorList>
    </citation>
    <scope>NUCLEOTIDE SEQUENCE [LARGE SCALE GENOMIC DNA]</scope>
    <source>
        <strain evidence="3">DSM 14783 / JCM 11476 / NBRC 101012 / SSM1</strain>
    </source>
</reference>
<dbReference type="Proteomes" id="UP000001520">
    <property type="component" value="Chromosome"/>
</dbReference>
<gene>
    <name evidence="2" type="ordered locus">DEFDS_1170</name>
</gene>
<feature type="transmembrane region" description="Helical" evidence="1">
    <location>
        <begin position="232"/>
        <end position="250"/>
    </location>
</feature>
<dbReference type="RefSeq" id="WP_013007886.1">
    <property type="nucleotide sequence ID" value="NC_013939.1"/>
</dbReference>
<feature type="transmembrane region" description="Helical" evidence="1">
    <location>
        <begin position="193"/>
        <end position="211"/>
    </location>
</feature>
<evidence type="ECO:0000313" key="3">
    <source>
        <dbReference type="Proteomes" id="UP000001520"/>
    </source>
</evidence>
<feature type="transmembrane region" description="Helical" evidence="1">
    <location>
        <begin position="262"/>
        <end position="282"/>
    </location>
</feature>
<evidence type="ECO:0000256" key="1">
    <source>
        <dbReference type="SAM" id="Phobius"/>
    </source>
</evidence>
<organism evidence="2 3">
    <name type="scientific">Deferribacter desulfuricans (strain DSM 14783 / JCM 11476 / NBRC 101012 / SSM1)</name>
    <dbReference type="NCBI Taxonomy" id="639282"/>
    <lineage>
        <taxon>Bacteria</taxon>
        <taxon>Pseudomonadati</taxon>
        <taxon>Deferribacterota</taxon>
        <taxon>Deferribacteres</taxon>
        <taxon>Deferribacterales</taxon>
        <taxon>Deferribacteraceae</taxon>
        <taxon>Deferribacter</taxon>
    </lineage>
</organism>
<dbReference type="KEGG" id="ddf:DEFDS_1170"/>
<keyword evidence="3" id="KW-1185">Reference proteome</keyword>
<feature type="transmembrane region" description="Helical" evidence="1">
    <location>
        <begin position="108"/>
        <end position="128"/>
    </location>
</feature>